<gene>
    <name evidence="2" type="ORF">Adt_14890</name>
</gene>
<keyword evidence="3" id="KW-1185">Reference proteome</keyword>
<dbReference type="InterPro" id="IPR006527">
    <property type="entry name" value="F-box-assoc_dom_typ1"/>
</dbReference>
<proteinExistence type="predicted"/>
<feature type="domain" description="F-box associated beta-propeller type 1" evidence="1">
    <location>
        <begin position="16"/>
        <end position="128"/>
    </location>
</feature>
<dbReference type="Proteomes" id="UP001604336">
    <property type="component" value="Unassembled WGS sequence"/>
</dbReference>
<organism evidence="2 3">
    <name type="scientific">Abeliophyllum distichum</name>
    <dbReference type="NCBI Taxonomy" id="126358"/>
    <lineage>
        <taxon>Eukaryota</taxon>
        <taxon>Viridiplantae</taxon>
        <taxon>Streptophyta</taxon>
        <taxon>Embryophyta</taxon>
        <taxon>Tracheophyta</taxon>
        <taxon>Spermatophyta</taxon>
        <taxon>Magnoliopsida</taxon>
        <taxon>eudicotyledons</taxon>
        <taxon>Gunneridae</taxon>
        <taxon>Pentapetalae</taxon>
        <taxon>asterids</taxon>
        <taxon>lamiids</taxon>
        <taxon>Lamiales</taxon>
        <taxon>Oleaceae</taxon>
        <taxon>Forsythieae</taxon>
        <taxon>Abeliophyllum</taxon>
    </lineage>
</organism>
<dbReference type="AlphaFoldDB" id="A0ABD1U1P5"/>
<accession>A0ABD1U1P5</accession>
<name>A0ABD1U1P5_9LAMI</name>
<dbReference type="EMBL" id="JBFOLK010000004">
    <property type="protein sequence ID" value="KAL2518643.1"/>
    <property type="molecule type" value="Genomic_DNA"/>
</dbReference>
<evidence type="ECO:0000313" key="3">
    <source>
        <dbReference type="Proteomes" id="UP001604336"/>
    </source>
</evidence>
<dbReference type="PANTHER" id="PTHR31672">
    <property type="entry name" value="BNACNNG10540D PROTEIN"/>
    <property type="match status" value="1"/>
</dbReference>
<evidence type="ECO:0000313" key="2">
    <source>
        <dbReference type="EMBL" id="KAL2518643.1"/>
    </source>
</evidence>
<dbReference type="NCBIfam" id="TIGR01640">
    <property type="entry name" value="F_box_assoc_1"/>
    <property type="match status" value="1"/>
</dbReference>
<dbReference type="Pfam" id="PF07734">
    <property type="entry name" value="FBA_1"/>
    <property type="match status" value="1"/>
</dbReference>
<dbReference type="InterPro" id="IPR050796">
    <property type="entry name" value="SCF_F-box_component"/>
</dbReference>
<comment type="caution">
    <text evidence="2">The sequence shown here is derived from an EMBL/GenBank/DDBJ whole genome shotgun (WGS) entry which is preliminary data.</text>
</comment>
<sequence>MDIVPINNHSSDIVRVVRIVGSCNGLICLVLEPRIVVILNPATKKSRKLPVSVKSNRLAMDYGFGYDESNNDYKVVEISWTNFISDKFENQVKVYSSKTESWRIIDGTAGFIVHGCGVFANGAIHWKVQYPDAGRLCVSCKYSTHADIWVMKEYEVEESWTKLVRVPDYLDLKSQINTTPFFVLENGGVLLKNGFSIVMYRPLNECIEINTKGFVLYVSTYTESLVFPDFGHDDGT</sequence>
<dbReference type="InterPro" id="IPR017451">
    <property type="entry name" value="F-box-assoc_interact_dom"/>
</dbReference>
<protein>
    <submittedName>
        <fullName evidence="2">F-box protein CPR30</fullName>
    </submittedName>
</protein>
<reference evidence="3" key="1">
    <citation type="submission" date="2024-07" db="EMBL/GenBank/DDBJ databases">
        <title>Two chromosome-level genome assemblies of Korean endemic species Abeliophyllum distichum and Forsythia ovata (Oleaceae).</title>
        <authorList>
            <person name="Jang H."/>
        </authorList>
    </citation>
    <scope>NUCLEOTIDE SEQUENCE [LARGE SCALE GENOMIC DNA]</scope>
</reference>
<evidence type="ECO:0000259" key="1">
    <source>
        <dbReference type="Pfam" id="PF07734"/>
    </source>
</evidence>
<dbReference type="PANTHER" id="PTHR31672:SF13">
    <property type="entry name" value="F-BOX PROTEIN CPR30-LIKE"/>
    <property type="match status" value="1"/>
</dbReference>